<evidence type="ECO:0008006" key="4">
    <source>
        <dbReference type="Google" id="ProtNLM"/>
    </source>
</evidence>
<evidence type="ECO:0000256" key="1">
    <source>
        <dbReference type="SAM" id="Phobius"/>
    </source>
</evidence>
<feature type="transmembrane region" description="Helical" evidence="1">
    <location>
        <begin position="6"/>
        <end position="25"/>
    </location>
</feature>
<sequence length="134" mass="14877">MLFLLGNVAGLAIVVATGIAVLRWVNTGRAPRILRPLLRRLELAVARRRPQPEPLPPVLLALEVSRLAGHVRHVDQSNLPNKAERLMAARLAYDHALRDYCRAVDVPAPTAIRGLSREQRFDMESALIGAGHEW</sequence>
<evidence type="ECO:0000313" key="3">
    <source>
        <dbReference type="Proteomes" id="UP001500556"/>
    </source>
</evidence>
<dbReference type="EMBL" id="BAABLO010000004">
    <property type="protein sequence ID" value="GAA4719120.1"/>
    <property type="molecule type" value="Genomic_DNA"/>
</dbReference>
<keyword evidence="3" id="KW-1185">Reference proteome</keyword>
<accession>A0ABP8Y1L1</accession>
<organism evidence="2 3">
    <name type="scientific">Pedococcus ginsenosidimutans</name>
    <dbReference type="NCBI Taxonomy" id="490570"/>
    <lineage>
        <taxon>Bacteria</taxon>
        <taxon>Bacillati</taxon>
        <taxon>Actinomycetota</taxon>
        <taxon>Actinomycetes</taxon>
        <taxon>Micrococcales</taxon>
        <taxon>Intrasporangiaceae</taxon>
        <taxon>Pedococcus</taxon>
    </lineage>
</organism>
<keyword evidence="1" id="KW-0472">Membrane</keyword>
<dbReference type="Proteomes" id="UP001500556">
    <property type="component" value="Unassembled WGS sequence"/>
</dbReference>
<name>A0ABP8Y1L1_9MICO</name>
<gene>
    <name evidence="2" type="ORF">GCM10025782_15510</name>
</gene>
<comment type="caution">
    <text evidence="2">The sequence shown here is derived from an EMBL/GenBank/DDBJ whole genome shotgun (WGS) entry which is preliminary data.</text>
</comment>
<evidence type="ECO:0000313" key="2">
    <source>
        <dbReference type="EMBL" id="GAA4719120.1"/>
    </source>
</evidence>
<proteinExistence type="predicted"/>
<keyword evidence="1" id="KW-0812">Transmembrane</keyword>
<reference evidence="3" key="1">
    <citation type="journal article" date="2019" name="Int. J. Syst. Evol. Microbiol.">
        <title>The Global Catalogue of Microorganisms (GCM) 10K type strain sequencing project: providing services to taxonomists for standard genome sequencing and annotation.</title>
        <authorList>
            <consortium name="The Broad Institute Genomics Platform"/>
            <consortium name="The Broad Institute Genome Sequencing Center for Infectious Disease"/>
            <person name="Wu L."/>
            <person name="Ma J."/>
        </authorList>
    </citation>
    <scope>NUCLEOTIDE SEQUENCE [LARGE SCALE GENOMIC DNA]</scope>
    <source>
        <strain evidence="3">JCM 18961</strain>
    </source>
</reference>
<dbReference type="RefSeq" id="WP_345502297.1">
    <property type="nucleotide sequence ID" value="NZ_BAABLO010000004.1"/>
</dbReference>
<keyword evidence="1" id="KW-1133">Transmembrane helix</keyword>
<protein>
    <recommendedName>
        <fullName evidence="4">DUF4129 domain-containing protein</fullName>
    </recommendedName>
</protein>